<evidence type="ECO:0000256" key="2">
    <source>
        <dbReference type="ARBA" id="ARBA00022649"/>
    </source>
</evidence>
<dbReference type="InterPro" id="IPR007712">
    <property type="entry name" value="RelE/ParE_toxin"/>
</dbReference>
<accession>A0A380TJR1</accession>
<reference evidence="3" key="1">
    <citation type="submission" date="2018-07" db="EMBL/GenBank/DDBJ databases">
        <authorList>
            <person name="Quirk P.G."/>
            <person name="Krulwich T.A."/>
        </authorList>
    </citation>
    <scope>NUCLEOTIDE SEQUENCE</scope>
</reference>
<dbReference type="AlphaFoldDB" id="A0A380TJR1"/>
<dbReference type="InterPro" id="IPR035093">
    <property type="entry name" value="RelE/ParE_toxin_dom_sf"/>
</dbReference>
<comment type="similarity">
    <text evidence="1">Belongs to the RelE toxin family.</text>
</comment>
<evidence type="ECO:0000256" key="1">
    <source>
        <dbReference type="ARBA" id="ARBA00006226"/>
    </source>
</evidence>
<dbReference type="Gene3D" id="3.30.2310.20">
    <property type="entry name" value="RelE-like"/>
    <property type="match status" value="1"/>
</dbReference>
<dbReference type="Pfam" id="PF05016">
    <property type="entry name" value="ParE_toxin"/>
    <property type="match status" value="1"/>
</dbReference>
<proteinExistence type="inferred from homology"/>
<dbReference type="EMBL" id="UIDG01000473">
    <property type="protein sequence ID" value="SUS07894.1"/>
    <property type="molecule type" value="Genomic_DNA"/>
</dbReference>
<evidence type="ECO:0008006" key="4">
    <source>
        <dbReference type="Google" id="ProtNLM"/>
    </source>
</evidence>
<dbReference type="InterPro" id="IPR051803">
    <property type="entry name" value="TA_system_RelE-like_toxin"/>
</dbReference>
<evidence type="ECO:0000313" key="3">
    <source>
        <dbReference type="EMBL" id="SUS07894.1"/>
    </source>
</evidence>
<sequence length="97" mass="11435">MAEIVWTEEAERWLRDIYDYLAAENPAATKVITGIHETVQVLRHFPEIGHIYHAEPEGYIRILLYGHYRIAYLLRASRRIDVLGVFHGALDIERYLR</sequence>
<name>A0A380TJR1_9ZZZZ</name>
<protein>
    <recommendedName>
        <fullName evidence="4">Plasmid stabilization protein</fullName>
    </recommendedName>
</protein>
<organism evidence="3">
    <name type="scientific">metagenome</name>
    <dbReference type="NCBI Taxonomy" id="256318"/>
    <lineage>
        <taxon>unclassified sequences</taxon>
        <taxon>metagenomes</taxon>
    </lineage>
</organism>
<gene>
    <name evidence="3" type="ORF">DF3PB_5240002</name>
</gene>
<keyword evidence="2" id="KW-1277">Toxin-antitoxin system</keyword>
<dbReference type="PANTHER" id="PTHR33755">
    <property type="entry name" value="TOXIN PARE1-RELATED"/>
    <property type="match status" value="1"/>
</dbReference>